<dbReference type="Pfam" id="PF01522">
    <property type="entry name" value="Polysacc_deac_1"/>
    <property type="match status" value="1"/>
</dbReference>
<evidence type="ECO:0000256" key="2">
    <source>
        <dbReference type="SAM" id="SignalP"/>
    </source>
</evidence>
<dbReference type="PANTHER" id="PTHR34216:SF11">
    <property type="entry name" value="CHITOOLIGOSACCHARIDE DEACETYLASE"/>
    <property type="match status" value="1"/>
</dbReference>
<dbReference type="Proteomes" id="UP000232883">
    <property type="component" value="Chromosome"/>
</dbReference>
<evidence type="ECO:0000313" key="4">
    <source>
        <dbReference type="EMBL" id="AUD00916.1"/>
    </source>
</evidence>
<evidence type="ECO:0000256" key="1">
    <source>
        <dbReference type="ARBA" id="ARBA00022729"/>
    </source>
</evidence>
<feature type="domain" description="NodB homology" evidence="3">
    <location>
        <begin position="37"/>
        <end position="278"/>
    </location>
</feature>
<reference evidence="4 5" key="1">
    <citation type="submission" date="2017-11" db="EMBL/GenBank/DDBJ databases">
        <title>Taxonomic description and genome sequences of Spirosoma HA7 sp. nov., isolated from pollen microhabitat of Corylus avellana.</title>
        <authorList>
            <person name="Ambika Manirajan B."/>
            <person name="Suarez C."/>
            <person name="Ratering S."/>
            <person name="Geissler-Plaum R."/>
            <person name="Cardinale M."/>
            <person name="Sylvia S."/>
        </authorList>
    </citation>
    <scope>NUCLEOTIDE SEQUENCE [LARGE SCALE GENOMIC DNA]</scope>
    <source>
        <strain evidence="4 5">HA7</strain>
    </source>
</reference>
<dbReference type="Gene3D" id="3.20.20.370">
    <property type="entry name" value="Glycoside hydrolase/deacetylase"/>
    <property type="match status" value="1"/>
</dbReference>
<gene>
    <name evidence="4" type="ORF">CWM47_03250</name>
</gene>
<dbReference type="InterPro" id="IPR051398">
    <property type="entry name" value="Polysacch_Deacetylase"/>
</dbReference>
<feature type="signal peptide" evidence="2">
    <location>
        <begin position="1"/>
        <end position="25"/>
    </location>
</feature>
<feature type="chain" id="PRO_5014772105" evidence="2">
    <location>
        <begin position="26"/>
        <end position="278"/>
    </location>
</feature>
<dbReference type="EMBL" id="CP025096">
    <property type="protein sequence ID" value="AUD00916.1"/>
    <property type="molecule type" value="Genomic_DNA"/>
</dbReference>
<dbReference type="GO" id="GO:0005975">
    <property type="term" value="P:carbohydrate metabolic process"/>
    <property type="evidence" value="ECO:0007669"/>
    <property type="project" value="InterPro"/>
</dbReference>
<evidence type="ECO:0000259" key="3">
    <source>
        <dbReference type="PROSITE" id="PS51677"/>
    </source>
</evidence>
<dbReference type="InterPro" id="IPR011330">
    <property type="entry name" value="Glyco_hydro/deAcase_b/a-brl"/>
</dbReference>
<dbReference type="RefSeq" id="WP_100986339.1">
    <property type="nucleotide sequence ID" value="NZ_CP025096.1"/>
</dbReference>
<evidence type="ECO:0000313" key="5">
    <source>
        <dbReference type="Proteomes" id="UP000232883"/>
    </source>
</evidence>
<dbReference type="OrthoDB" id="9806342at2"/>
<sequence length="278" mass="30544">MTNFLKNSIGLYLSLLLCFSGRSMAQQSIVWPNGAKAAICLTYDDAMSSQLEQAVPVLNALNLKGTFFLNSVGDDRMADQWRQAALKGHELANHTLFHPCLAAKGWKAAWALDNYTFDRVLKEVQSMNTQLYLLDGKKTQRTFAFPCGDTTAGGVSYLDTLRRSGMVSYGRMVGDANSVVTDFASLDLLQVPSMAVQPTNTAADLIAYAEKTAQKGGLGIYLFHGVGSQWIAVSASEHKKLVKYLAGKKQTYWVTTFQEAMDYVSKWKKSHPSAVGTK</sequence>
<accession>A0A2K8YTF6</accession>
<dbReference type="PANTHER" id="PTHR34216">
    <property type="match status" value="1"/>
</dbReference>
<dbReference type="GO" id="GO:0016810">
    <property type="term" value="F:hydrolase activity, acting on carbon-nitrogen (but not peptide) bonds"/>
    <property type="evidence" value="ECO:0007669"/>
    <property type="project" value="InterPro"/>
</dbReference>
<keyword evidence="1 2" id="KW-0732">Signal</keyword>
<dbReference type="PROSITE" id="PS51677">
    <property type="entry name" value="NODB"/>
    <property type="match status" value="1"/>
</dbReference>
<proteinExistence type="predicted"/>
<organism evidence="4 5">
    <name type="scientific">Spirosoma pollinicola</name>
    <dbReference type="NCBI Taxonomy" id="2057025"/>
    <lineage>
        <taxon>Bacteria</taxon>
        <taxon>Pseudomonadati</taxon>
        <taxon>Bacteroidota</taxon>
        <taxon>Cytophagia</taxon>
        <taxon>Cytophagales</taxon>
        <taxon>Cytophagaceae</taxon>
        <taxon>Spirosoma</taxon>
    </lineage>
</organism>
<dbReference type="AlphaFoldDB" id="A0A2K8YTF6"/>
<name>A0A2K8YTF6_9BACT</name>
<protein>
    <submittedName>
        <fullName evidence="4">Polysaccharide deacetylase</fullName>
    </submittedName>
</protein>
<dbReference type="InterPro" id="IPR002509">
    <property type="entry name" value="NODB_dom"/>
</dbReference>
<dbReference type="SUPFAM" id="SSF88713">
    <property type="entry name" value="Glycoside hydrolase/deacetylase"/>
    <property type="match status" value="1"/>
</dbReference>
<keyword evidence="5" id="KW-1185">Reference proteome</keyword>
<dbReference type="KEGG" id="spir:CWM47_03250"/>